<evidence type="ECO:0000313" key="3">
    <source>
        <dbReference type="Proteomes" id="UP000433883"/>
    </source>
</evidence>
<evidence type="ECO:0000313" key="2">
    <source>
        <dbReference type="EMBL" id="KAE9979848.1"/>
    </source>
</evidence>
<keyword evidence="1" id="KW-0175">Coiled coil</keyword>
<reference evidence="2 3" key="1">
    <citation type="submission" date="2019-11" db="EMBL/GenBank/DDBJ databases">
        <title>Venturia inaequalis Genome Resource.</title>
        <authorList>
            <person name="Lichtner F.J."/>
        </authorList>
    </citation>
    <scope>NUCLEOTIDE SEQUENCE [LARGE SCALE GENOMIC DNA]</scope>
    <source>
        <strain evidence="2">Bline_iso_100314</strain>
    </source>
</reference>
<protein>
    <submittedName>
        <fullName evidence="2">Uncharacterized protein</fullName>
    </submittedName>
</protein>
<accession>A0A8H3V340</accession>
<gene>
    <name evidence="2" type="ORF">BLS_009401</name>
</gene>
<feature type="coiled-coil region" evidence="1">
    <location>
        <begin position="33"/>
        <end position="106"/>
    </location>
</feature>
<comment type="caution">
    <text evidence="2">The sequence shown here is derived from an EMBL/GenBank/DDBJ whole genome shotgun (WGS) entry which is preliminary data.</text>
</comment>
<sequence length="332" mass="38097">MADLQPEPDPRYDLLEAATRKASKQVAKVNSIAKSAIDEVETLQKQYDEVKAKAIKLEEEARRHAEIKKDTLSERNAELGEKNTAIVHLQTRLRSRKEENERLKEIIENPAPKPLIPVTRKPAVVVDLEGVDTDEESDLGNRSEFDTAKRDTPAMVPQSSKTFKELKRRPDAHFVDDEQVNKRHKSLTSLQNRRTINLGTTLTQETIERALSKFIKAYITGSTLNRHESYLRALELFEPLDIHTIDPLHRVRAIARLHSEELTRNQQEGDTLAETLSWKQRPKYRARATALQAIYFCYHTLQIKTGSETLRIMANHFGTGILVLLSPRYYLE</sequence>
<proteinExistence type="predicted"/>
<dbReference type="Proteomes" id="UP000433883">
    <property type="component" value="Unassembled WGS sequence"/>
</dbReference>
<dbReference type="AlphaFoldDB" id="A0A8H3V340"/>
<dbReference type="EMBL" id="WNWQ01000086">
    <property type="protein sequence ID" value="KAE9979848.1"/>
    <property type="molecule type" value="Genomic_DNA"/>
</dbReference>
<organism evidence="2 3">
    <name type="scientific">Venturia inaequalis</name>
    <name type="common">Apple scab fungus</name>
    <dbReference type="NCBI Taxonomy" id="5025"/>
    <lineage>
        <taxon>Eukaryota</taxon>
        <taxon>Fungi</taxon>
        <taxon>Dikarya</taxon>
        <taxon>Ascomycota</taxon>
        <taxon>Pezizomycotina</taxon>
        <taxon>Dothideomycetes</taxon>
        <taxon>Pleosporomycetidae</taxon>
        <taxon>Venturiales</taxon>
        <taxon>Venturiaceae</taxon>
        <taxon>Venturia</taxon>
    </lineage>
</organism>
<evidence type="ECO:0000256" key="1">
    <source>
        <dbReference type="SAM" id="Coils"/>
    </source>
</evidence>
<name>A0A8H3V340_VENIN</name>